<dbReference type="Gene3D" id="3.40.850.10">
    <property type="entry name" value="Kinesin motor domain"/>
    <property type="match status" value="1"/>
</dbReference>
<dbReference type="Proteomes" id="UP001457282">
    <property type="component" value="Unassembled WGS sequence"/>
</dbReference>
<evidence type="ECO:0000313" key="12">
    <source>
        <dbReference type="EMBL" id="KAK9946984.1"/>
    </source>
</evidence>
<accession>A0AAW1YD18</accession>
<evidence type="ECO:0000259" key="11">
    <source>
        <dbReference type="PROSITE" id="PS50067"/>
    </source>
</evidence>
<dbReference type="SUPFAM" id="SSF52540">
    <property type="entry name" value="P-loop containing nucleoside triphosphate hydrolases"/>
    <property type="match status" value="1"/>
</dbReference>
<evidence type="ECO:0000256" key="1">
    <source>
        <dbReference type="ARBA" id="ARBA00007310"/>
    </source>
</evidence>
<comment type="caution">
    <text evidence="12">The sequence shown here is derived from an EMBL/GenBank/DDBJ whole genome shotgun (WGS) entry which is preliminary data.</text>
</comment>
<proteinExistence type="inferred from homology"/>
<dbReference type="GO" id="GO:0005874">
    <property type="term" value="C:microtubule"/>
    <property type="evidence" value="ECO:0007669"/>
    <property type="project" value="UniProtKB-KW"/>
</dbReference>
<dbReference type="InterPro" id="IPR036961">
    <property type="entry name" value="Kinesin_motor_dom_sf"/>
</dbReference>
<comment type="similarity">
    <text evidence="1">Belongs to the TRAFAC class myosin-kinesin ATPase superfamily. Kinesin family. KIN-7 subfamily.</text>
</comment>
<reference evidence="12 13" key="1">
    <citation type="journal article" date="2023" name="G3 (Bethesda)">
        <title>A chromosome-length genome assembly and annotation of blackberry (Rubus argutus, cv. 'Hillquist').</title>
        <authorList>
            <person name="Bruna T."/>
            <person name="Aryal R."/>
            <person name="Dudchenko O."/>
            <person name="Sargent D.J."/>
            <person name="Mead D."/>
            <person name="Buti M."/>
            <person name="Cavallini A."/>
            <person name="Hytonen T."/>
            <person name="Andres J."/>
            <person name="Pham M."/>
            <person name="Weisz D."/>
            <person name="Mascagni F."/>
            <person name="Usai G."/>
            <person name="Natali L."/>
            <person name="Bassil N."/>
            <person name="Fernandez G.E."/>
            <person name="Lomsadze A."/>
            <person name="Armour M."/>
            <person name="Olukolu B."/>
            <person name="Poorten T."/>
            <person name="Britton C."/>
            <person name="Davik J."/>
            <person name="Ashrafi H."/>
            <person name="Aiden E.L."/>
            <person name="Borodovsky M."/>
            <person name="Worthington M."/>
        </authorList>
    </citation>
    <scope>NUCLEOTIDE SEQUENCE [LARGE SCALE GENOMIC DNA]</scope>
    <source>
        <strain evidence="12">PI 553951</strain>
    </source>
</reference>
<dbReference type="InterPro" id="IPR027417">
    <property type="entry name" value="P-loop_NTPase"/>
</dbReference>
<evidence type="ECO:0000256" key="9">
    <source>
        <dbReference type="SAM" id="Coils"/>
    </source>
</evidence>
<dbReference type="SMART" id="SM00129">
    <property type="entry name" value="KISc"/>
    <property type="match status" value="1"/>
</dbReference>
<feature type="region of interest" description="Disordered" evidence="10">
    <location>
        <begin position="416"/>
        <end position="468"/>
    </location>
</feature>
<dbReference type="Pfam" id="PF00225">
    <property type="entry name" value="Kinesin"/>
    <property type="match status" value="1"/>
</dbReference>
<feature type="compositionally biased region" description="Low complexity" evidence="10">
    <location>
        <begin position="568"/>
        <end position="598"/>
    </location>
</feature>
<keyword evidence="6 7" id="KW-0505">Motor protein</keyword>
<evidence type="ECO:0000256" key="6">
    <source>
        <dbReference type="ARBA" id="ARBA00023175"/>
    </source>
</evidence>
<evidence type="ECO:0000256" key="7">
    <source>
        <dbReference type="PROSITE-ProRule" id="PRU00283"/>
    </source>
</evidence>
<dbReference type="PANTHER" id="PTHR47968">
    <property type="entry name" value="CENTROMERE PROTEIN E"/>
    <property type="match status" value="1"/>
</dbReference>
<dbReference type="PRINTS" id="PR00380">
    <property type="entry name" value="KINESINHEAVY"/>
</dbReference>
<keyword evidence="5 9" id="KW-0175">Coiled coil</keyword>
<name>A0AAW1YD18_RUBAR</name>
<feature type="domain" description="Kinesin motor" evidence="11">
    <location>
        <begin position="11"/>
        <end position="332"/>
    </location>
</feature>
<dbReference type="FunFam" id="3.40.850.10:FF:000016">
    <property type="entry name" value="Kinesin-like protein"/>
    <property type="match status" value="1"/>
</dbReference>
<sequence>MAMEEPVNEEKILVSVRVRPLNDKEKVKKDVSDWECVNKTVMYKNNQPDRTMSPSAYSFDRVFGCDSTTKQVYEQGAKEVALSVVNGINSTIFAYGQTSSGKTYTMNGITEFAVTDIYDHIERQSDREFVLKFSAMEIYNEVVKDLLSADNAQLRLLDDPEKGTIVEKLSEEVLTDRNHLEELLSICAAQRMIGETSLNETSSRSHQILRLTIESSAKEFQGIPSSGTLAATVNFVDLAGSERVAQALSAGARLKEGCHINRSLLTLGTVIRKLSKGRNGHIPYRDSKLTRILQNSLGGNARTTIICTMSPARSHVEQSKNTLFFASCAKEVTTNAKVNVVRSDKALVKQLQQELAKMENAMKSLATNSMKEKELLLQQMDKEIKELTKQRDLAQTRVQNLLQSVEEGQVRIVENSGLDSSDMGVKACNPPDSTDRPSCSSNSSKHFRQLPETSEEEFQLDGSGPKFEGWEDIAERSHAEPEDIAQSSYAEPEDVCKEIRCIDQKEEPSMIDQKEEPSMDKNKEQKEDAELRNASEEYEALQRKIQDLQKTINTLVTLNGPLDQSPFSSESSPGSVSLSRSRSARAVLSSPLSSSSPAKETVQNENATPTGFKPKHGINIERLPREDVQAPVVRATTNTDETREPEAEEDLPYKNQQVFQRKVSKPKYGKISRRDSGRESLLSVHLESREPDAEDVVEELPRGSKGLRWKLFKSKQPGSEVGNSSVMSSKSASVLSAPVAWKVIQNFSESDLEDNVSVLNFADEHKEDKYEKQGRFSRRPDRMDTSVQRALRNNSDWRSEFERQRGLIIELWDACYVPLVHRTHFFLLYKGDPSDFLYLEVELRRMTILKDTFSDGSTVKDRQAPTPASSTKALKKEREMLSKKVHKKFSKKERERLYQKWGIRLNTKERSLQLTNNLWTSTMDMGHIRESAALVSKLVGFAEPLEAPKEILGLSFLSRPIHKKSSFWRDSMSTL</sequence>
<keyword evidence="13" id="KW-1185">Reference proteome</keyword>
<keyword evidence="2 8" id="KW-0493">Microtubule</keyword>
<dbReference type="AlphaFoldDB" id="A0AAW1YD18"/>
<feature type="region of interest" description="Disordered" evidence="10">
    <location>
        <begin position="501"/>
        <end position="538"/>
    </location>
</feature>
<dbReference type="Pfam" id="PF11995">
    <property type="entry name" value="DUF3490"/>
    <property type="match status" value="1"/>
</dbReference>
<dbReference type="PROSITE" id="PS00411">
    <property type="entry name" value="KINESIN_MOTOR_1"/>
    <property type="match status" value="1"/>
</dbReference>
<evidence type="ECO:0000256" key="8">
    <source>
        <dbReference type="RuleBase" id="RU000394"/>
    </source>
</evidence>
<feature type="binding site" evidence="7">
    <location>
        <begin position="96"/>
        <end position="103"/>
    </location>
    <ligand>
        <name>ATP</name>
        <dbReference type="ChEBI" id="CHEBI:30616"/>
    </ligand>
</feature>
<protein>
    <recommendedName>
        <fullName evidence="8">Kinesin-like protein</fullName>
    </recommendedName>
</protein>
<dbReference type="CDD" id="cd01374">
    <property type="entry name" value="KISc_CENP_E"/>
    <property type="match status" value="1"/>
</dbReference>
<keyword evidence="4 7" id="KW-0067">ATP-binding</keyword>
<dbReference type="InterPro" id="IPR019821">
    <property type="entry name" value="Kinesin_motor_CS"/>
</dbReference>
<organism evidence="12 13">
    <name type="scientific">Rubus argutus</name>
    <name type="common">Southern blackberry</name>
    <dbReference type="NCBI Taxonomy" id="59490"/>
    <lineage>
        <taxon>Eukaryota</taxon>
        <taxon>Viridiplantae</taxon>
        <taxon>Streptophyta</taxon>
        <taxon>Embryophyta</taxon>
        <taxon>Tracheophyta</taxon>
        <taxon>Spermatophyta</taxon>
        <taxon>Magnoliopsida</taxon>
        <taxon>eudicotyledons</taxon>
        <taxon>Gunneridae</taxon>
        <taxon>Pentapetalae</taxon>
        <taxon>rosids</taxon>
        <taxon>fabids</taxon>
        <taxon>Rosales</taxon>
        <taxon>Rosaceae</taxon>
        <taxon>Rosoideae</taxon>
        <taxon>Rosoideae incertae sedis</taxon>
        <taxon>Rubus</taxon>
    </lineage>
</organism>
<dbReference type="InterPro" id="IPR021881">
    <property type="entry name" value="NACK_C"/>
</dbReference>
<evidence type="ECO:0000256" key="4">
    <source>
        <dbReference type="ARBA" id="ARBA00022840"/>
    </source>
</evidence>
<evidence type="ECO:0000256" key="10">
    <source>
        <dbReference type="SAM" id="MobiDB-lite"/>
    </source>
</evidence>
<gene>
    <name evidence="12" type="ORF">M0R45_012421</name>
</gene>
<dbReference type="GO" id="GO:0003777">
    <property type="term" value="F:microtubule motor activity"/>
    <property type="evidence" value="ECO:0007669"/>
    <property type="project" value="InterPro"/>
</dbReference>
<dbReference type="InterPro" id="IPR001752">
    <property type="entry name" value="Kinesin_motor_dom"/>
</dbReference>
<feature type="coiled-coil region" evidence="9">
    <location>
        <begin position="341"/>
        <end position="404"/>
    </location>
</feature>
<dbReference type="EMBL" id="JBEDUW010000002">
    <property type="protein sequence ID" value="KAK9946984.1"/>
    <property type="molecule type" value="Genomic_DNA"/>
</dbReference>
<feature type="region of interest" description="Disordered" evidence="10">
    <location>
        <begin position="560"/>
        <end position="649"/>
    </location>
</feature>
<evidence type="ECO:0000313" key="13">
    <source>
        <dbReference type="Proteomes" id="UP001457282"/>
    </source>
</evidence>
<dbReference type="PROSITE" id="PS50067">
    <property type="entry name" value="KINESIN_MOTOR_2"/>
    <property type="match status" value="1"/>
</dbReference>
<evidence type="ECO:0000256" key="5">
    <source>
        <dbReference type="ARBA" id="ARBA00023054"/>
    </source>
</evidence>
<dbReference type="GO" id="GO:0005524">
    <property type="term" value="F:ATP binding"/>
    <property type="evidence" value="ECO:0007669"/>
    <property type="project" value="UniProtKB-UniRule"/>
</dbReference>
<keyword evidence="3 7" id="KW-0547">Nucleotide-binding</keyword>
<evidence type="ECO:0000256" key="2">
    <source>
        <dbReference type="ARBA" id="ARBA00022701"/>
    </source>
</evidence>
<dbReference type="InterPro" id="IPR027640">
    <property type="entry name" value="Kinesin-like_fam"/>
</dbReference>
<dbReference type="GO" id="GO:0008017">
    <property type="term" value="F:microtubule binding"/>
    <property type="evidence" value="ECO:0007669"/>
    <property type="project" value="InterPro"/>
</dbReference>
<evidence type="ECO:0000256" key="3">
    <source>
        <dbReference type="ARBA" id="ARBA00022741"/>
    </source>
</evidence>
<dbReference type="PANTHER" id="PTHR47968:SF18">
    <property type="entry name" value="KINESIN-LIKE PROTEIN KIN-7F"/>
    <property type="match status" value="1"/>
</dbReference>
<dbReference type="GO" id="GO:0007018">
    <property type="term" value="P:microtubule-based movement"/>
    <property type="evidence" value="ECO:0007669"/>
    <property type="project" value="InterPro"/>
</dbReference>
<feature type="compositionally biased region" description="Basic and acidic residues" evidence="10">
    <location>
        <begin position="618"/>
        <end position="628"/>
    </location>
</feature>